<evidence type="ECO:0000259" key="13">
    <source>
        <dbReference type="Pfam" id="PF01370"/>
    </source>
</evidence>
<protein>
    <submittedName>
        <fullName evidence="14">NAD-dependent dehydratase</fullName>
    </submittedName>
</protein>
<name>A0A1W9YX36_MYCBA</name>
<dbReference type="RefSeq" id="WP_083058329.1">
    <property type="nucleotide sequence ID" value="NZ_JACKVM010000016.1"/>
</dbReference>
<comment type="subcellular location">
    <subcellularLocation>
        <location evidence="2">Golgi apparatus membrane</location>
        <topology evidence="2">Single-pass type II membrane protein</topology>
    </subcellularLocation>
    <subcellularLocation>
        <location evidence="12">Golgi apparatus</location>
        <location evidence="12">Golgi stack membrane</location>
    </subcellularLocation>
</comment>
<dbReference type="OrthoDB" id="9801785at2"/>
<dbReference type="GO" id="GO:0005737">
    <property type="term" value="C:cytoplasm"/>
    <property type="evidence" value="ECO:0007669"/>
    <property type="project" value="TreeGrafter"/>
</dbReference>
<sequence>MRILVTGGAGFLGSNLCTVLVGRGDTVFCIDDLSTGRRTNLEHLFTSPQFTFIEGTVLEPISLTECVDGVVHLASPASPPAYLERPIFTLRTGSEGTRNALDFALKHSARFVLASTSEVYGDPLVHPQSEDYWGNVNPLGPRSVYDEAKRYAESLTTAYRSSCGVDTGIVRIFNTYGPGMRSDDGRVVTNFIDQALRCAPLTVFGDGSQTRSLCYVDDLVRGLVAMLDSHEQGPINLGNPTELTVHQIAELVAELVVSSSEIERHPLPEDDPTRRKPDITRARELLGWTPEVELQDGLARTIEWHIATMQEIRAS</sequence>
<keyword evidence="5" id="KW-0735">Signal-anchor</keyword>
<dbReference type="PANTHER" id="PTHR43078:SF6">
    <property type="entry name" value="UDP-GLUCURONIC ACID DECARBOXYLASE 1"/>
    <property type="match status" value="1"/>
</dbReference>
<dbReference type="SUPFAM" id="SSF51735">
    <property type="entry name" value="NAD(P)-binding Rossmann-fold domains"/>
    <property type="match status" value="1"/>
</dbReference>
<evidence type="ECO:0000256" key="4">
    <source>
        <dbReference type="ARBA" id="ARBA00022793"/>
    </source>
</evidence>
<evidence type="ECO:0000313" key="15">
    <source>
        <dbReference type="Proteomes" id="UP000192366"/>
    </source>
</evidence>
<evidence type="ECO:0000313" key="14">
    <source>
        <dbReference type="EMBL" id="ORA04547.1"/>
    </source>
</evidence>
<keyword evidence="8" id="KW-0333">Golgi apparatus</keyword>
<evidence type="ECO:0000256" key="10">
    <source>
        <dbReference type="ARBA" id="ARBA00023180"/>
    </source>
</evidence>
<organism evidence="14 15">
    <name type="scientific">Mycolicibacterium bacteremicum</name>
    <name type="common">Mycobacterium bacteremicum</name>
    <dbReference type="NCBI Taxonomy" id="564198"/>
    <lineage>
        <taxon>Bacteria</taxon>
        <taxon>Bacillati</taxon>
        <taxon>Actinomycetota</taxon>
        <taxon>Actinomycetes</taxon>
        <taxon>Mycobacteriales</taxon>
        <taxon>Mycobacteriaceae</taxon>
        <taxon>Mycolicibacterium</taxon>
    </lineage>
</organism>
<accession>A0A1W9YX36</accession>
<evidence type="ECO:0000256" key="11">
    <source>
        <dbReference type="ARBA" id="ARBA00023239"/>
    </source>
</evidence>
<evidence type="ECO:0000256" key="6">
    <source>
        <dbReference type="ARBA" id="ARBA00022989"/>
    </source>
</evidence>
<evidence type="ECO:0000256" key="2">
    <source>
        <dbReference type="ARBA" id="ARBA00004323"/>
    </source>
</evidence>
<dbReference type="InterPro" id="IPR001509">
    <property type="entry name" value="Epimerase_deHydtase"/>
</dbReference>
<dbReference type="STRING" id="564198.BST17_12600"/>
<dbReference type="GO" id="GO:0070403">
    <property type="term" value="F:NAD+ binding"/>
    <property type="evidence" value="ECO:0007669"/>
    <property type="project" value="InterPro"/>
</dbReference>
<evidence type="ECO:0000256" key="3">
    <source>
        <dbReference type="ARBA" id="ARBA00022692"/>
    </source>
</evidence>
<evidence type="ECO:0000256" key="9">
    <source>
        <dbReference type="ARBA" id="ARBA00023136"/>
    </source>
</evidence>
<dbReference type="Proteomes" id="UP000192366">
    <property type="component" value="Unassembled WGS sequence"/>
</dbReference>
<dbReference type="GO" id="GO:0042732">
    <property type="term" value="P:D-xylose metabolic process"/>
    <property type="evidence" value="ECO:0007669"/>
    <property type="project" value="InterPro"/>
</dbReference>
<proteinExistence type="predicted"/>
<evidence type="ECO:0000256" key="5">
    <source>
        <dbReference type="ARBA" id="ARBA00022968"/>
    </source>
</evidence>
<comment type="caution">
    <text evidence="14">The sequence shown here is derived from an EMBL/GenBank/DDBJ whole genome shotgun (WGS) entry which is preliminary data.</text>
</comment>
<dbReference type="InterPro" id="IPR036291">
    <property type="entry name" value="NAD(P)-bd_dom_sf"/>
</dbReference>
<keyword evidence="15" id="KW-1185">Reference proteome</keyword>
<gene>
    <name evidence="14" type="ORF">BST17_12600</name>
</gene>
<keyword evidence="10" id="KW-0325">Glycoprotein</keyword>
<dbReference type="GO" id="GO:0033320">
    <property type="term" value="P:UDP-D-xylose biosynthetic process"/>
    <property type="evidence" value="ECO:0007669"/>
    <property type="project" value="UniProtKB-UniPathway"/>
</dbReference>
<dbReference type="Pfam" id="PF01370">
    <property type="entry name" value="Epimerase"/>
    <property type="match status" value="1"/>
</dbReference>
<dbReference type="AlphaFoldDB" id="A0A1W9YX36"/>
<dbReference type="PANTHER" id="PTHR43078">
    <property type="entry name" value="UDP-GLUCURONIC ACID DECARBOXYLASE-RELATED"/>
    <property type="match status" value="1"/>
</dbReference>
<dbReference type="CDD" id="cd05230">
    <property type="entry name" value="UGD_SDR_e"/>
    <property type="match status" value="1"/>
</dbReference>
<dbReference type="EMBL" id="MVHJ01000009">
    <property type="protein sequence ID" value="ORA04547.1"/>
    <property type="molecule type" value="Genomic_DNA"/>
</dbReference>
<evidence type="ECO:0000256" key="8">
    <source>
        <dbReference type="ARBA" id="ARBA00023034"/>
    </source>
</evidence>
<evidence type="ECO:0000256" key="7">
    <source>
        <dbReference type="ARBA" id="ARBA00023027"/>
    </source>
</evidence>
<dbReference type="FunFam" id="3.40.50.720:FF:000065">
    <property type="entry name" value="UDP-glucuronic acid decarboxylase 1"/>
    <property type="match status" value="1"/>
</dbReference>
<evidence type="ECO:0000256" key="1">
    <source>
        <dbReference type="ARBA" id="ARBA00001911"/>
    </source>
</evidence>
<keyword evidence="6" id="KW-1133">Transmembrane helix</keyword>
<dbReference type="InterPro" id="IPR044516">
    <property type="entry name" value="UXS-like"/>
</dbReference>
<keyword evidence="9" id="KW-0472">Membrane</keyword>
<keyword evidence="11" id="KW-0456">Lyase</keyword>
<dbReference type="UniPathway" id="UPA00796">
    <property type="reaction ID" value="UER00771"/>
</dbReference>
<keyword evidence="3" id="KW-0812">Transmembrane</keyword>
<feature type="domain" description="NAD-dependent epimerase/dehydratase" evidence="13">
    <location>
        <begin position="3"/>
        <end position="236"/>
    </location>
</feature>
<dbReference type="GO" id="GO:0048040">
    <property type="term" value="F:UDP-glucuronate decarboxylase activity"/>
    <property type="evidence" value="ECO:0007669"/>
    <property type="project" value="TreeGrafter"/>
</dbReference>
<keyword evidence="4" id="KW-0210">Decarboxylase</keyword>
<reference evidence="14 15" key="1">
    <citation type="submission" date="2017-02" db="EMBL/GenBank/DDBJ databases">
        <title>The new phylogeny of genus Mycobacterium.</title>
        <authorList>
            <person name="Tortoli E."/>
            <person name="Trovato A."/>
            <person name="Cirillo D.M."/>
        </authorList>
    </citation>
    <scope>NUCLEOTIDE SEQUENCE [LARGE SCALE GENOMIC DNA]</scope>
    <source>
        <strain evidence="14 15">DSM 45578</strain>
    </source>
</reference>
<keyword evidence="7" id="KW-0520">NAD</keyword>
<dbReference type="Gene3D" id="3.40.50.720">
    <property type="entry name" value="NAD(P)-binding Rossmann-like Domain"/>
    <property type="match status" value="1"/>
</dbReference>
<comment type="cofactor">
    <cofactor evidence="1">
        <name>NAD(+)</name>
        <dbReference type="ChEBI" id="CHEBI:57540"/>
    </cofactor>
</comment>
<evidence type="ECO:0000256" key="12">
    <source>
        <dbReference type="ARBA" id="ARBA00037859"/>
    </source>
</evidence>